<dbReference type="AlphaFoldDB" id="A0AAD9DAK8"/>
<reference evidence="3" key="1">
    <citation type="submission" date="2023-06" db="EMBL/GenBank/DDBJ databases">
        <title>Survivors Of The Sea: Transcriptome response of Skeletonema marinoi to long-term dormancy.</title>
        <authorList>
            <person name="Pinder M.I.M."/>
            <person name="Kourtchenko O."/>
            <person name="Robertson E.K."/>
            <person name="Larsson T."/>
            <person name="Maumus F."/>
            <person name="Osuna-Cruz C.M."/>
            <person name="Vancaester E."/>
            <person name="Stenow R."/>
            <person name="Vandepoele K."/>
            <person name="Ploug H."/>
            <person name="Bruchert V."/>
            <person name="Godhe A."/>
            <person name="Topel M."/>
        </authorList>
    </citation>
    <scope>NUCLEOTIDE SEQUENCE</scope>
    <source>
        <strain evidence="3">R05AC</strain>
    </source>
</reference>
<organism evidence="3 4">
    <name type="scientific">Skeletonema marinoi</name>
    <dbReference type="NCBI Taxonomy" id="267567"/>
    <lineage>
        <taxon>Eukaryota</taxon>
        <taxon>Sar</taxon>
        <taxon>Stramenopiles</taxon>
        <taxon>Ochrophyta</taxon>
        <taxon>Bacillariophyta</taxon>
        <taxon>Coscinodiscophyceae</taxon>
        <taxon>Thalassiosirophycidae</taxon>
        <taxon>Thalassiosirales</taxon>
        <taxon>Skeletonemataceae</taxon>
        <taxon>Skeletonema</taxon>
        <taxon>Skeletonema marinoi-dohrnii complex</taxon>
    </lineage>
</organism>
<evidence type="ECO:0000256" key="1">
    <source>
        <dbReference type="SAM" id="MobiDB-lite"/>
    </source>
</evidence>
<proteinExistence type="predicted"/>
<dbReference type="Proteomes" id="UP001224775">
    <property type="component" value="Unassembled WGS sequence"/>
</dbReference>
<keyword evidence="4" id="KW-1185">Reference proteome</keyword>
<dbReference type="EMBL" id="JATAAI010000019">
    <property type="protein sequence ID" value="KAK1739019.1"/>
    <property type="molecule type" value="Genomic_DNA"/>
</dbReference>
<feature type="region of interest" description="Disordered" evidence="1">
    <location>
        <begin position="447"/>
        <end position="494"/>
    </location>
</feature>
<sequence>MSSLSQRSNASSTTLPFILDETTRIGNGCKPNPNKMPGHKSSFTVTVKVFRIGAMLVLLVFPLIRNFQSLLLLHQLQDDDNKEGLMNLPMLESSSRLGGKNDIANKVATIIHQSSSEETTQEYQKQDGLHIAKTAAVHIHHNITDKNVSTEDTIEEQKTDGPSCKCVFCDEDEVCGGLWVGNRYPGMISDEEAMNRKLHIVVSHCKTSVSWIPRYIEKFTNVASIHVISKCGHTVEGVPENTTTLVIRNVGRNDHAFAYYITSILPKLASPNDNSTVIFLKDTVEDPIHQGNHFIRSDFKSLVRVSSSENGFACGLHSDGPISAYHDASSLFQFTMGSYNRTGMYKKYADDIPFESPSYNNLGEFYNSLNATSSSPQIVQACYGGIFAASTANVFKQDMKVWKALEKSLERGDNIQEGHYTERLWGILLATPLKSFQVEALREHSSGVRGYPHNGQLSNGLWRRKNKKRRVGRYGRRKGNTRVSTSGNTRKPIF</sequence>
<feature type="transmembrane region" description="Helical" evidence="2">
    <location>
        <begin position="45"/>
        <end position="64"/>
    </location>
</feature>
<keyword evidence="2" id="KW-0472">Membrane</keyword>
<evidence type="ECO:0000256" key="2">
    <source>
        <dbReference type="SAM" id="Phobius"/>
    </source>
</evidence>
<evidence type="ECO:0000313" key="4">
    <source>
        <dbReference type="Proteomes" id="UP001224775"/>
    </source>
</evidence>
<evidence type="ECO:0000313" key="3">
    <source>
        <dbReference type="EMBL" id="KAK1739019.1"/>
    </source>
</evidence>
<comment type="caution">
    <text evidence="3">The sequence shown here is derived from an EMBL/GenBank/DDBJ whole genome shotgun (WGS) entry which is preliminary data.</text>
</comment>
<accession>A0AAD9DAK8</accession>
<protein>
    <submittedName>
        <fullName evidence="3">Uncharacterized protein</fullName>
    </submittedName>
</protein>
<name>A0AAD9DAK8_9STRA</name>
<feature type="compositionally biased region" description="Basic residues" evidence="1">
    <location>
        <begin position="462"/>
        <end position="480"/>
    </location>
</feature>
<keyword evidence="2" id="KW-0812">Transmembrane</keyword>
<gene>
    <name evidence="3" type="ORF">QTG54_010335</name>
</gene>
<feature type="compositionally biased region" description="Polar residues" evidence="1">
    <location>
        <begin position="481"/>
        <end position="494"/>
    </location>
</feature>
<keyword evidence="2" id="KW-1133">Transmembrane helix</keyword>